<gene>
    <name evidence="2" type="ORF">HNR68_004555</name>
</gene>
<dbReference type="InterPro" id="IPR029062">
    <property type="entry name" value="Class_I_gatase-like"/>
</dbReference>
<dbReference type="GO" id="GO:0016740">
    <property type="term" value="F:transferase activity"/>
    <property type="evidence" value="ECO:0007669"/>
    <property type="project" value="UniProtKB-KW"/>
</dbReference>
<dbReference type="EMBL" id="JACCFJ010000001">
    <property type="protein sequence ID" value="NYI85925.1"/>
    <property type="molecule type" value="Genomic_DNA"/>
</dbReference>
<organism evidence="2 3">
    <name type="scientific">Saccharopolyspora hordei</name>
    <dbReference type="NCBI Taxonomy" id="1838"/>
    <lineage>
        <taxon>Bacteria</taxon>
        <taxon>Bacillati</taxon>
        <taxon>Actinomycetota</taxon>
        <taxon>Actinomycetes</taxon>
        <taxon>Pseudonocardiales</taxon>
        <taxon>Pseudonocardiaceae</taxon>
        <taxon>Saccharopolyspora</taxon>
    </lineage>
</organism>
<reference evidence="2 3" key="1">
    <citation type="submission" date="2020-07" db="EMBL/GenBank/DDBJ databases">
        <title>Sequencing the genomes of 1000 actinobacteria strains.</title>
        <authorList>
            <person name="Klenk H.-P."/>
        </authorList>
    </citation>
    <scope>NUCLEOTIDE SEQUENCE [LARGE SCALE GENOMIC DNA]</scope>
    <source>
        <strain evidence="2 3">DSM 44065</strain>
    </source>
</reference>
<dbReference type="PANTHER" id="PTHR42695:SF5">
    <property type="entry name" value="GLUTAMINE AMIDOTRANSFERASE YLR126C-RELATED"/>
    <property type="match status" value="1"/>
</dbReference>
<dbReference type="AlphaFoldDB" id="A0A853ATD7"/>
<evidence type="ECO:0000259" key="1">
    <source>
        <dbReference type="Pfam" id="PF00117"/>
    </source>
</evidence>
<accession>A0A853ATD7</accession>
<dbReference type="PROSITE" id="PS51273">
    <property type="entry name" value="GATASE_TYPE_1"/>
    <property type="match status" value="1"/>
</dbReference>
<keyword evidence="3" id="KW-1185">Reference proteome</keyword>
<comment type="caution">
    <text evidence="2">The sequence shown here is derived from an EMBL/GenBank/DDBJ whole genome shotgun (WGS) entry which is preliminary data.</text>
</comment>
<evidence type="ECO:0000313" key="3">
    <source>
        <dbReference type="Proteomes" id="UP000587002"/>
    </source>
</evidence>
<dbReference type="InterPro" id="IPR017926">
    <property type="entry name" value="GATASE"/>
</dbReference>
<protein>
    <submittedName>
        <fullName evidence="2">GMP synthase-like glutamine amidotransferase</fullName>
    </submittedName>
</protein>
<dbReference type="InterPro" id="IPR044992">
    <property type="entry name" value="ChyE-like"/>
</dbReference>
<dbReference type="Pfam" id="PF00117">
    <property type="entry name" value="GATase"/>
    <property type="match status" value="1"/>
</dbReference>
<sequence>MGGVRILVVQPSQSDPPGPLGEWLVAAGAEVDVVLPSEQALPADFSAHQGMVVLGGEMGAYDDATHPWLADVRALLSKAVSERLPVLAVCLGAQLLAAATGGQVRAARKGPEAGTLLVAKRDVAAEDPLFGPVPLTPDVLQFHSDEVAVLPPSAQLLASSPKCENQLFRVGDCAYGMQFHIETTTDLVLRWADIAPDVAAAARPGQLDPEHLDEFHADLAETWQPVVERFVRFVGTPPEDRRASRFLPLA</sequence>
<feature type="domain" description="Glutamine amidotransferase" evidence="1">
    <location>
        <begin position="24"/>
        <end position="184"/>
    </location>
</feature>
<keyword evidence="2" id="KW-0808">Transferase</keyword>
<dbReference type="RefSeq" id="WP_179723761.1">
    <property type="nucleotide sequence ID" value="NZ_BAABFH010000001.1"/>
</dbReference>
<dbReference type="GO" id="GO:0005829">
    <property type="term" value="C:cytosol"/>
    <property type="evidence" value="ECO:0007669"/>
    <property type="project" value="TreeGrafter"/>
</dbReference>
<evidence type="ECO:0000313" key="2">
    <source>
        <dbReference type="EMBL" id="NYI85925.1"/>
    </source>
</evidence>
<dbReference type="Proteomes" id="UP000587002">
    <property type="component" value="Unassembled WGS sequence"/>
</dbReference>
<proteinExistence type="predicted"/>
<dbReference type="CDD" id="cd01741">
    <property type="entry name" value="GATase1_1"/>
    <property type="match status" value="1"/>
</dbReference>
<keyword evidence="2" id="KW-0315">Glutamine amidotransferase</keyword>
<dbReference type="PANTHER" id="PTHR42695">
    <property type="entry name" value="GLUTAMINE AMIDOTRANSFERASE YLR126C-RELATED"/>
    <property type="match status" value="1"/>
</dbReference>
<dbReference type="Gene3D" id="3.40.50.880">
    <property type="match status" value="1"/>
</dbReference>
<dbReference type="SUPFAM" id="SSF52317">
    <property type="entry name" value="Class I glutamine amidotransferase-like"/>
    <property type="match status" value="1"/>
</dbReference>
<name>A0A853ATD7_9PSEU</name>